<proteinExistence type="predicted"/>
<dbReference type="OrthoDB" id="10063988at2759"/>
<dbReference type="Proteomes" id="UP000681722">
    <property type="component" value="Unassembled WGS sequence"/>
</dbReference>
<evidence type="ECO:0000313" key="2">
    <source>
        <dbReference type="Proteomes" id="UP000681722"/>
    </source>
</evidence>
<protein>
    <submittedName>
        <fullName evidence="1">Uncharacterized protein</fullName>
    </submittedName>
</protein>
<dbReference type="AlphaFoldDB" id="A0A8S2WEV6"/>
<feature type="non-terminal residue" evidence="1">
    <location>
        <position position="1"/>
    </location>
</feature>
<name>A0A8S2WEV6_9BILA</name>
<accession>A0A8S2WEV6</accession>
<dbReference type="EMBL" id="CAJOBC010096144">
    <property type="protein sequence ID" value="CAF4437927.1"/>
    <property type="molecule type" value="Genomic_DNA"/>
</dbReference>
<organism evidence="1 2">
    <name type="scientific">Didymodactylos carnosus</name>
    <dbReference type="NCBI Taxonomy" id="1234261"/>
    <lineage>
        <taxon>Eukaryota</taxon>
        <taxon>Metazoa</taxon>
        <taxon>Spiralia</taxon>
        <taxon>Gnathifera</taxon>
        <taxon>Rotifera</taxon>
        <taxon>Eurotatoria</taxon>
        <taxon>Bdelloidea</taxon>
        <taxon>Philodinida</taxon>
        <taxon>Philodinidae</taxon>
        <taxon>Didymodactylos</taxon>
    </lineage>
</organism>
<evidence type="ECO:0000313" key="1">
    <source>
        <dbReference type="EMBL" id="CAF4437927.1"/>
    </source>
</evidence>
<reference evidence="1" key="1">
    <citation type="submission" date="2021-02" db="EMBL/GenBank/DDBJ databases">
        <authorList>
            <person name="Nowell W R."/>
        </authorList>
    </citation>
    <scope>NUCLEOTIDE SEQUENCE</scope>
</reference>
<comment type="caution">
    <text evidence="1">The sequence shown here is derived from an EMBL/GenBank/DDBJ whole genome shotgun (WGS) entry which is preliminary data.</text>
</comment>
<sequence length="332" mass="35146">MITNQSPLIGGGGTVTCTTTPSTACGGYTSISATEVCTDISTLMDSVSGIKSSVETIRLNSSFVINYSLNGWITLGIQTGVNNTAPWSFSAYIKTTSRPDGTLNTPPIGTVLSLFQNRITNVTIPVIDVNNDVVRCRWAIVNSVNNSYDECGGACHAVYNSTYLIPDSCSLIFDSTGIAAGTSFAIALQLEDFIDSSNTDAMSSIPVQFLVRVVTAPTNCHSTPTITANVSACVGVTVNIPFTFQITITAGCNATTIQDVRRSPPLSMFRSSLTQTTNNANTTVWTFNEVWTPDATQIGAQVYCAVAIDSLSVTSPQYCNTFNVVAPGDEAL</sequence>
<gene>
    <name evidence="1" type="ORF">SRO942_LOCUS41535</name>
</gene>